<gene>
    <name evidence="2" type="ORF">EVAR_30834_1</name>
</gene>
<protein>
    <submittedName>
        <fullName evidence="2">Uncharacterized protein</fullName>
    </submittedName>
</protein>
<feature type="compositionally biased region" description="Polar residues" evidence="1">
    <location>
        <begin position="52"/>
        <end position="62"/>
    </location>
</feature>
<proteinExistence type="predicted"/>
<evidence type="ECO:0000256" key="1">
    <source>
        <dbReference type="SAM" id="MobiDB-lite"/>
    </source>
</evidence>
<dbReference type="Proteomes" id="UP000299102">
    <property type="component" value="Unassembled WGS sequence"/>
</dbReference>
<accession>A0A4C1XPD3</accession>
<comment type="caution">
    <text evidence="2">The sequence shown here is derived from an EMBL/GenBank/DDBJ whole genome shotgun (WGS) entry which is preliminary data.</text>
</comment>
<reference evidence="2 3" key="1">
    <citation type="journal article" date="2019" name="Commun. Biol.">
        <title>The bagworm genome reveals a unique fibroin gene that provides high tensile strength.</title>
        <authorList>
            <person name="Kono N."/>
            <person name="Nakamura H."/>
            <person name="Ohtoshi R."/>
            <person name="Tomita M."/>
            <person name="Numata K."/>
            <person name="Arakawa K."/>
        </authorList>
    </citation>
    <scope>NUCLEOTIDE SEQUENCE [LARGE SCALE GENOMIC DNA]</scope>
</reference>
<sequence length="104" mass="11682">MNARRTKRVYRFTNPVKTTENGRGRPRRARARSVRSLKGSLFNSFEIQIKSHTSPAELNNKSFADGQMNRGASRGPADGLRRAPAGRRRRARPPLLSHACQALL</sequence>
<dbReference type="EMBL" id="BGZK01000939">
    <property type="protein sequence ID" value="GBP65776.1"/>
    <property type="molecule type" value="Genomic_DNA"/>
</dbReference>
<feature type="region of interest" description="Disordered" evidence="1">
    <location>
        <begin position="52"/>
        <end position="104"/>
    </location>
</feature>
<dbReference type="AlphaFoldDB" id="A0A4C1XPD3"/>
<evidence type="ECO:0000313" key="3">
    <source>
        <dbReference type="Proteomes" id="UP000299102"/>
    </source>
</evidence>
<organism evidence="2 3">
    <name type="scientific">Eumeta variegata</name>
    <name type="common">Bagworm moth</name>
    <name type="synonym">Eumeta japonica</name>
    <dbReference type="NCBI Taxonomy" id="151549"/>
    <lineage>
        <taxon>Eukaryota</taxon>
        <taxon>Metazoa</taxon>
        <taxon>Ecdysozoa</taxon>
        <taxon>Arthropoda</taxon>
        <taxon>Hexapoda</taxon>
        <taxon>Insecta</taxon>
        <taxon>Pterygota</taxon>
        <taxon>Neoptera</taxon>
        <taxon>Endopterygota</taxon>
        <taxon>Lepidoptera</taxon>
        <taxon>Glossata</taxon>
        <taxon>Ditrysia</taxon>
        <taxon>Tineoidea</taxon>
        <taxon>Psychidae</taxon>
        <taxon>Oiketicinae</taxon>
        <taxon>Eumeta</taxon>
    </lineage>
</organism>
<keyword evidence="3" id="KW-1185">Reference proteome</keyword>
<evidence type="ECO:0000313" key="2">
    <source>
        <dbReference type="EMBL" id="GBP65776.1"/>
    </source>
</evidence>
<name>A0A4C1XPD3_EUMVA</name>